<gene>
    <name evidence="1" type="ORF">RND81_07G028700</name>
</gene>
<evidence type="ECO:0008006" key="3">
    <source>
        <dbReference type="Google" id="ProtNLM"/>
    </source>
</evidence>
<sequence>MSLSYQNGKLEHGYINELSLEFEVTTMLTISKIWKDVHAQLKAGKLINVARKYKGTKSTRFIDVEKVKSIELKDRMCLKDLAFGLGLPITTIWKLVQKGEMKCHTSDIRSSLTTQNKITRLQWVVGKISASSLRGNLVFDAMYDVVHIDEKHFYMTRTTTRYYLLPNEQKPHRTCQLKRFINKFMFMATVARPRYSDDGVVYLTVKLVFFHLYMKWRSARIEKRL</sequence>
<dbReference type="InterPro" id="IPR036397">
    <property type="entry name" value="RNaseH_sf"/>
</dbReference>
<organism evidence="1 2">
    <name type="scientific">Saponaria officinalis</name>
    <name type="common">Common soapwort</name>
    <name type="synonym">Lychnis saponaria</name>
    <dbReference type="NCBI Taxonomy" id="3572"/>
    <lineage>
        <taxon>Eukaryota</taxon>
        <taxon>Viridiplantae</taxon>
        <taxon>Streptophyta</taxon>
        <taxon>Embryophyta</taxon>
        <taxon>Tracheophyta</taxon>
        <taxon>Spermatophyta</taxon>
        <taxon>Magnoliopsida</taxon>
        <taxon>eudicotyledons</taxon>
        <taxon>Gunneridae</taxon>
        <taxon>Pentapetalae</taxon>
        <taxon>Caryophyllales</taxon>
        <taxon>Caryophyllaceae</taxon>
        <taxon>Caryophylleae</taxon>
        <taxon>Saponaria</taxon>
    </lineage>
</organism>
<evidence type="ECO:0000313" key="1">
    <source>
        <dbReference type="EMBL" id="KAK9705037.1"/>
    </source>
</evidence>
<comment type="caution">
    <text evidence="1">The sequence shown here is derived from an EMBL/GenBank/DDBJ whole genome shotgun (WGS) entry which is preliminary data.</text>
</comment>
<dbReference type="GO" id="GO:0003676">
    <property type="term" value="F:nucleic acid binding"/>
    <property type="evidence" value="ECO:0007669"/>
    <property type="project" value="InterPro"/>
</dbReference>
<reference evidence="1" key="1">
    <citation type="submission" date="2024-03" db="EMBL/GenBank/DDBJ databases">
        <title>WGS assembly of Saponaria officinalis var. Norfolk2.</title>
        <authorList>
            <person name="Jenkins J."/>
            <person name="Shu S."/>
            <person name="Grimwood J."/>
            <person name="Barry K."/>
            <person name="Goodstein D."/>
            <person name="Schmutz J."/>
            <person name="Leebens-Mack J."/>
            <person name="Osbourn A."/>
        </authorList>
    </citation>
    <scope>NUCLEOTIDE SEQUENCE [LARGE SCALE GENOMIC DNA]</scope>
    <source>
        <strain evidence="1">JIC</strain>
    </source>
</reference>
<dbReference type="PANTHER" id="PTHR47169">
    <property type="entry name" value="OS01G0541250 PROTEIN"/>
    <property type="match status" value="1"/>
</dbReference>
<dbReference type="AlphaFoldDB" id="A0AAW1JLT0"/>
<dbReference type="Gene3D" id="3.30.420.10">
    <property type="entry name" value="Ribonuclease H-like superfamily/Ribonuclease H"/>
    <property type="match status" value="1"/>
</dbReference>
<name>A0AAW1JLT0_SAPOF</name>
<accession>A0AAW1JLT0</accession>
<dbReference type="Proteomes" id="UP001443914">
    <property type="component" value="Unassembled WGS sequence"/>
</dbReference>
<proteinExistence type="predicted"/>
<dbReference type="EMBL" id="JBDFQZ010000007">
    <property type="protein sequence ID" value="KAK9705037.1"/>
    <property type="molecule type" value="Genomic_DNA"/>
</dbReference>
<evidence type="ECO:0000313" key="2">
    <source>
        <dbReference type="Proteomes" id="UP001443914"/>
    </source>
</evidence>
<keyword evidence="2" id="KW-1185">Reference proteome</keyword>
<protein>
    <recommendedName>
        <fullName evidence="3">Transposase</fullName>
    </recommendedName>
</protein>